<gene>
    <name evidence="3" type="ORF">H9640_04530</name>
</gene>
<dbReference type="SUPFAM" id="SSF56112">
    <property type="entry name" value="Protein kinase-like (PK-like)"/>
    <property type="match status" value="1"/>
</dbReference>
<comment type="caution">
    <text evidence="3">The sequence shown here is derived from an EMBL/GenBank/DDBJ whole genome shotgun (WGS) entry which is preliminary data.</text>
</comment>
<evidence type="ECO:0000256" key="1">
    <source>
        <dbReference type="SAM" id="Coils"/>
    </source>
</evidence>
<accession>A0ABR8UZE5</accession>
<reference evidence="3 4" key="1">
    <citation type="submission" date="2020-08" db="EMBL/GenBank/DDBJ databases">
        <title>A Genomic Blueprint of the Chicken Gut Microbiome.</title>
        <authorList>
            <person name="Gilroy R."/>
            <person name="Ravi A."/>
            <person name="Getino M."/>
            <person name="Pursley I."/>
            <person name="Horton D.L."/>
            <person name="Alikhan N.-F."/>
            <person name="Baker D."/>
            <person name="Gharbi K."/>
            <person name="Hall N."/>
            <person name="Watson M."/>
            <person name="Adriaenssens E.M."/>
            <person name="Foster-Nyarko E."/>
            <person name="Jarju S."/>
            <person name="Secka A."/>
            <person name="Antonio M."/>
            <person name="Oren A."/>
            <person name="Chaudhuri R."/>
            <person name="La Ragione R.M."/>
            <person name="Hildebrand F."/>
            <person name="Pallen M.J."/>
        </authorList>
    </citation>
    <scope>NUCLEOTIDE SEQUENCE [LARGE SCALE GENOMIC DNA]</scope>
    <source>
        <strain evidence="3 4">Sa2CUA8</strain>
    </source>
</reference>
<dbReference type="EMBL" id="JACSQE010000003">
    <property type="protein sequence ID" value="MBD7997815.1"/>
    <property type="molecule type" value="Genomic_DNA"/>
</dbReference>
<proteinExistence type="predicted"/>
<name>A0ABR8UZE5_9CELL</name>
<evidence type="ECO:0000313" key="3">
    <source>
        <dbReference type="EMBL" id="MBD7997815.1"/>
    </source>
</evidence>
<dbReference type="Pfam" id="PF06293">
    <property type="entry name" value="Kdo"/>
    <property type="match status" value="1"/>
</dbReference>
<dbReference type="RefSeq" id="WP_191789544.1">
    <property type="nucleotide sequence ID" value="NZ_JACSQE010000003.1"/>
</dbReference>
<organism evidence="3 4">
    <name type="scientific">Oerskovia gallyi</name>
    <dbReference type="NCBI Taxonomy" id="2762226"/>
    <lineage>
        <taxon>Bacteria</taxon>
        <taxon>Bacillati</taxon>
        <taxon>Actinomycetota</taxon>
        <taxon>Actinomycetes</taxon>
        <taxon>Micrococcales</taxon>
        <taxon>Cellulomonadaceae</taxon>
        <taxon>Oerskovia</taxon>
    </lineage>
</organism>
<evidence type="ECO:0000259" key="2">
    <source>
        <dbReference type="Pfam" id="PF13224"/>
    </source>
</evidence>
<dbReference type="Pfam" id="PF13224">
    <property type="entry name" value="DUF4032"/>
    <property type="match status" value="1"/>
</dbReference>
<keyword evidence="1" id="KW-0175">Coiled coil</keyword>
<feature type="coiled-coil region" evidence="1">
    <location>
        <begin position="299"/>
        <end position="326"/>
    </location>
</feature>
<keyword evidence="4" id="KW-1185">Reference proteome</keyword>
<evidence type="ECO:0000313" key="4">
    <source>
        <dbReference type="Proteomes" id="UP000633601"/>
    </source>
</evidence>
<sequence>MVQNLQITASAPDPALLDLPWDIPLEEWPDSVLAALPRGISRHIVRFVRLSGRVIAIKEIGESVAYREYELLRQLSRLDVPSVVPVGVITGRSDANGERLEAVLITEHLQFSLPYRALFSQALQPDTATRLIDALAVLLVRLHLVGFYWGDVSLSNTLFRRDAETFAAYLVDAETGDLHRELSPGQRNYDVDLARTNIIGELMDLSAGELLDEDIDEILVGDALVARYNELWDALTNAETFASDERWRVAARIDRLNNLGFDVGELAITTDIDGTTVQIQPKVVDAGHHARRLLRLTGLDVQENQARRLLNDLDSYRAAAERQNDDEEFVAHDWLSGVFEPTIQAVPRDLRRKLQPAQLFHEILDHRWFISEKAGRDIPMPEATASYVENVLRHRPDEKAILGLAPGEVDRQE</sequence>
<feature type="domain" description="DUF4032" evidence="2">
    <location>
        <begin position="230"/>
        <end position="392"/>
    </location>
</feature>
<protein>
    <submittedName>
        <fullName evidence="3">DUF4032 domain-containing protein</fullName>
    </submittedName>
</protein>
<dbReference type="InterPro" id="IPR011009">
    <property type="entry name" value="Kinase-like_dom_sf"/>
</dbReference>
<dbReference type="InterPro" id="IPR025111">
    <property type="entry name" value="DUF4032"/>
</dbReference>
<dbReference type="Proteomes" id="UP000633601">
    <property type="component" value="Unassembled WGS sequence"/>
</dbReference>